<dbReference type="Proteomes" id="UP001589766">
    <property type="component" value="Unassembled WGS sequence"/>
</dbReference>
<dbReference type="EMBL" id="JBHLWH010000014">
    <property type="protein sequence ID" value="MFC0247973.1"/>
    <property type="molecule type" value="Genomic_DNA"/>
</dbReference>
<accession>A0ABV6F381</accession>
<evidence type="ECO:0000256" key="4">
    <source>
        <dbReference type="ARBA" id="ARBA00022989"/>
    </source>
</evidence>
<feature type="transmembrane region" description="Helical" evidence="6">
    <location>
        <begin position="12"/>
        <end position="40"/>
    </location>
</feature>
<evidence type="ECO:0000256" key="3">
    <source>
        <dbReference type="ARBA" id="ARBA00022692"/>
    </source>
</evidence>
<comment type="subcellular location">
    <subcellularLocation>
        <location evidence="1">Cell membrane</location>
        <topology evidence="1">Multi-pass membrane protein</topology>
    </subcellularLocation>
</comment>
<dbReference type="InterPro" id="IPR011701">
    <property type="entry name" value="MFS"/>
</dbReference>
<evidence type="ECO:0000256" key="2">
    <source>
        <dbReference type="ARBA" id="ARBA00022448"/>
    </source>
</evidence>
<dbReference type="SUPFAM" id="SSF103473">
    <property type="entry name" value="MFS general substrate transporter"/>
    <property type="match status" value="1"/>
</dbReference>
<feature type="transmembrane region" description="Helical" evidence="6">
    <location>
        <begin position="442"/>
        <end position="464"/>
    </location>
</feature>
<feature type="transmembrane region" description="Helical" evidence="6">
    <location>
        <begin position="231"/>
        <end position="249"/>
    </location>
</feature>
<dbReference type="InterPro" id="IPR036259">
    <property type="entry name" value="MFS_trans_sf"/>
</dbReference>
<feature type="domain" description="Major facilitator superfamily (MFS) profile" evidence="7">
    <location>
        <begin position="22"/>
        <end position="512"/>
    </location>
</feature>
<organism evidence="8 9">
    <name type="scientific">Citricoccus parietis</name>
    <dbReference type="NCBI Taxonomy" id="592307"/>
    <lineage>
        <taxon>Bacteria</taxon>
        <taxon>Bacillati</taxon>
        <taxon>Actinomycetota</taxon>
        <taxon>Actinomycetes</taxon>
        <taxon>Micrococcales</taxon>
        <taxon>Micrococcaceae</taxon>
        <taxon>Citricoccus</taxon>
    </lineage>
</organism>
<keyword evidence="5 6" id="KW-0472">Membrane</keyword>
<proteinExistence type="predicted"/>
<feature type="transmembrane region" description="Helical" evidence="6">
    <location>
        <begin position="60"/>
        <end position="76"/>
    </location>
</feature>
<protein>
    <submittedName>
        <fullName evidence="8">MFS transporter</fullName>
    </submittedName>
</protein>
<evidence type="ECO:0000256" key="5">
    <source>
        <dbReference type="ARBA" id="ARBA00023136"/>
    </source>
</evidence>
<evidence type="ECO:0000313" key="8">
    <source>
        <dbReference type="EMBL" id="MFC0247973.1"/>
    </source>
</evidence>
<feature type="transmembrane region" description="Helical" evidence="6">
    <location>
        <begin position="261"/>
        <end position="279"/>
    </location>
</feature>
<dbReference type="PROSITE" id="PS50850">
    <property type="entry name" value="MFS"/>
    <property type="match status" value="1"/>
</dbReference>
<feature type="transmembrane region" description="Helical" evidence="6">
    <location>
        <begin position="161"/>
        <end position="183"/>
    </location>
</feature>
<evidence type="ECO:0000256" key="1">
    <source>
        <dbReference type="ARBA" id="ARBA00004651"/>
    </source>
</evidence>
<dbReference type="PANTHER" id="PTHR42718:SF9">
    <property type="entry name" value="MAJOR FACILITATOR SUPERFAMILY MULTIDRUG TRANSPORTER MFSC"/>
    <property type="match status" value="1"/>
</dbReference>
<comment type="caution">
    <text evidence="8">The sequence shown here is derived from an EMBL/GenBank/DDBJ whole genome shotgun (WGS) entry which is preliminary data.</text>
</comment>
<feature type="transmembrane region" description="Helical" evidence="6">
    <location>
        <begin position="112"/>
        <end position="135"/>
    </location>
</feature>
<keyword evidence="3 6" id="KW-0812">Transmembrane</keyword>
<keyword evidence="2" id="KW-0813">Transport</keyword>
<feature type="transmembrane region" description="Helical" evidence="6">
    <location>
        <begin position="484"/>
        <end position="508"/>
    </location>
</feature>
<keyword evidence="4 6" id="KW-1133">Transmembrane helix</keyword>
<dbReference type="RefSeq" id="WP_378040603.1">
    <property type="nucleotide sequence ID" value="NZ_JBHLWH010000014.1"/>
</dbReference>
<evidence type="ECO:0000256" key="6">
    <source>
        <dbReference type="SAM" id="Phobius"/>
    </source>
</evidence>
<gene>
    <name evidence="8" type="ORF">ACFFIO_05605</name>
</gene>
<dbReference type="PANTHER" id="PTHR42718">
    <property type="entry name" value="MAJOR FACILITATOR SUPERFAMILY MULTIDRUG TRANSPORTER MFSC"/>
    <property type="match status" value="1"/>
</dbReference>
<name>A0ABV6F381_9MICC</name>
<feature type="transmembrane region" description="Helical" evidence="6">
    <location>
        <begin position="341"/>
        <end position="361"/>
    </location>
</feature>
<reference evidence="8 9" key="1">
    <citation type="submission" date="2024-09" db="EMBL/GenBank/DDBJ databases">
        <authorList>
            <person name="Sun Q."/>
            <person name="Mori K."/>
        </authorList>
    </citation>
    <scope>NUCLEOTIDE SEQUENCE [LARGE SCALE GENOMIC DNA]</scope>
    <source>
        <strain evidence="8 9">CCM 7609</strain>
    </source>
</reference>
<feature type="transmembrane region" description="Helical" evidence="6">
    <location>
        <begin position="398"/>
        <end position="421"/>
    </location>
</feature>
<sequence>MKAGLRRRQRGGALLFGGLASVVGFLAFVEFTSGVLQGYYAPLLTDIARHLGVNDADVNWLEGSQLMLSALVVPMLSKLGDQVGHRKVLIWSTAVTLAASIALVVAPEFWVFLVAWAFQGFYVVWLPLEVALIYVRTAAREDAAAATSGPTAGPAALTRRAAAVLVGALEVGAIAGALAAGALVDTMDVQAVLVVPAVVVGLCLVAIILGVEETPGASLANFRRRDFDMAGLFWVTVALVLIMGSLFVLRGAGLAPDRPGFWLSALMLVTGALALVRFVRVEREHPDPLIDIRMFTDPALWPVFATAGLFGVSVLGAQAPLSTFARTDPEIYGYGLGTTGFQTSLIIGTYLIAMVAGAGLLPVASRWTSPRLALLFATLCVAVGFGLFLPFHDQIGQVVANMVVVGLGSGALVASLPAAAAAAAPREQTGVATGLTNSVKTVGGAVASCIFGLALATTAAAGIPGPEVLPEVAGAPDVGTAGSFSGYLTVWIVCSATALAAAVLLLFVPKKAFQ</sequence>
<evidence type="ECO:0000259" key="7">
    <source>
        <dbReference type="PROSITE" id="PS50850"/>
    </source>
</evidence>
<keyword evidence="9" id="KW-1185">Reference proteome</keyword>
<feature type="transmembrane region" description="Helical" evidence="6">
    <location>
        <begin position="88"/>
        <end position="106"/>
    </location>
</feature>
<feature type="transmembrane region" description="Helical" evidence="6">
    <location>
        <begin position="373"/>
        <end position="392"/>
    </location>
</feature>
<feature type="transmembrane region" description="Helical" evidence="6">
    <location>
        <begin position="189"/>
        <end position="211"/>
    </location>
</feature>
<evidence type="ECO:0000313" key="9">
    <source>
        <dbReference type="Proteomes" id="UP001589766"/>
    </source>
</evidence>
<dbReference type="Pfam" id="PF07690">
    <property type="entry name" value="MFS_1"/>
    <property type="match status" value="1"/>
</dbReference>
<feature type="transmembrane region" description="Helical" evidence="6">
    <location>
        <begin position="299"/>
        <end position="321"/>
    </location>
</feature>
<dbReference type="InterPro" id="IPR020846">
    <property type="entry name" value="MFS_dom"/>
</dbReference>
<dbReference type="Gene3D" id="1.20.1250.20">
    <property type="entry name" value="MFS general substrate transporter like domains"/>
    <property type="match status" value="2"/>
</dbReference>